<keyword evidence="4 7" id="KW-1133">Transmembrane helix</keyword>
<dbReference type="Gene3D" id="3.40.50.720">
    <property type="entry name" value="NAD(P)-binding Rossmann-like Domain"/>
    <property type="match status" value="2"/>
</dbReference>
<gene>
    <name evidence="9" type="ORF">J4573_22745</name>
</gene>
<evidence type="ECO:0000256" key="5">
    <source>
        <dbReference type="ARBA" id="ARBA00023065"/>
    </source>
</evidence>
<dbReference type="GO" id="GO:0006811">
    <property type="term" value="P:monoatomic ion transport"/>
    <property type="evidence" value="ECO:0007669"/>
    <property type="project" value="UniProtKB-KW"/>
</dbReference>
<evidence type="ECO:0000256" key="3">
    <source>
        <dbReference type="ARBA" id="ARBA00022692"/>
    </source>
</evidence>
<comment type="subcellular location">
    <subcellularLocation>
        <location evidence="1">Endomembrane system</location>
        <topology evidence="1">Multi-pass membrane protein</topology>
    </subcellularLocation>
</comment>
<dbReference type="PANTHER" id="PTHR31563:SF10">
    <property type="entry name" value="ION CHANNEL POLLUX-RELATED"/>
    <property type="match status" value="1"/>
</dbReference>
<dbReference type="EMBL" id="JAGEOJ010000009">
    <property type="protein sequence ID" value="MBO2449939.1"/>
    <property type="molecule type" value="Genomic_DNA"/>
</dbReference>
<name>A0A939PHL6_9ACTN</name>
<keyword evidence="10" id="KW-1185">Reference proteome</keyword>
<sequence length="629" mass="68032">MNRIRYRFDNLMARGMPAMIGLLVTVTLLLVAAGGGLLIYGPHAGRAPTLFQAMWTAFMHALDPGALGNDGPGPSLVIVLLVTLGGLFIVSALVAVVGAGVDNRLAHLRKGRSTVAERGHTVVLGWSEQIFTIISELTEANLSQGGGCVTVLAAKDKVEMEDALRERVGRGKRLRRTRVVCRTGDPIDPADLAITNPRDARSVIVLPPTGDDPDSQVIKSLLALSQLLRGGHRKRGGPSPHVVATIADRQNLAAARLAGGSAASLIDTGDFISRMMVQTSLQSGLSAVYQELLDFAGDEIYMREQPELVGRPYGEALPAYRDCAVMGVCTAAKQILLNPPMNRLLEPGDQLILIAEDDDLIELGENPRPPVDESAISLADRAAPAPKRVLMLGWHVRATAMVIELDAYVSAGSVLDVVSDHRDMKSDIVMLGERLSSLTVEAIEGDAARRETLESLDLGSYDHIIVLCSDEMDTQRADSRVLVTLLHLRDISSRNARPFTLVTEMGDDRNRVLAGVVHPDDFIVSEKLITLRMAQVSENRHLEAVFNDLFDPDGSEIYLKPAGDYVLPGAQVDFYTVVEAARRRGETAIGYRLQTGVQTPPLYGVSLNPDKAEKLTFTASDRIIVVAED</sequence>
<dbReference type="PANTHER" id="PTHR31563">
    <property type="entry name" value="ION CHANNEL POLLUX-RELATED"/>
    <property type="match status" value="1"/>
</dbReference>
<evidence type="ECO:0000313" key="9">
    <source>
        <dbReference type="EMBL" id="MBO2449939.1"/>
    </source>
</evidence>
<protein>
    <submittedName>
        <fullName evidence="9">Potassium transporter TrkA</fullName>
    </submittedName>
</protein>
<evidence type="ECO:0000256" key="4">
    <source>
        <dbReference type="ARBA" id="ARBA00022989"/>
    </source>
</evidence>
<dbReference type="InterPro" id="IPR010420">
    <property type="entry name" value="CASTOR/POLLUX/SYM8_dom"/>
</dbReference>
<reference evidence="9" key="1">
    <citation type="submission" date="2021-03" db="EMBL/GenBank/DDBJ databases">
        <authorList>
            <person name="Kanchanasin P."/>
            <person name="Saeng-In P."/>
            <person name="Phongsopitanun W."/>
            <person name="Yuki M."/>
            <person name="Kudo T."/>
            <person name="Ohkuma M."/>
            <person name="Tanasupawat S."/>
        </authorList>
    </citation>
    <scope>NUCLEOTIDE SEQUENCE</scope>
    <source>
        <strain evidence="9">GKU 128</strain>
    </source>
</reference>
<dbReference type="RefSeq" id="WP_208257820.1">
    <property type="nucleotide sequence ID" value="NZ_JAGEOJ010000009.1"/>
</dbReference>
<keyword evidence="3 7" id="KW-0812">Transmembrane</keyword>
<evidence type="ECO:0000313" key="10">
    <source>
        <dbReference type="Proteomes" id="UP000669179"/>
    </source>
</evidence>
<dbReference type="InterPro" id="IPR044849">
    <property type="entry name" value="CASTOR/POLLUX/SYM8-like"/>
</dbReference>
<proteinExistence type="predicted"/>
<dbReference type="Proteomes" id="UP000669179">
    <property type="component" value="Unassembled WGS sequence"/>
</dbReference>
<organism evidence="9 10">
    <name type="scientific">Actinomadura barringtoniae</name>
    <dbReference type="NCBI Taxonomy" id="1427535"/>
    <lineage>
        <taxon>Bacteria</taxon>
        <taxon>Bacillati</taxon>
        <taxon>Actinomycetota</taxon>
        <taxon>Actinomycetes</taxon>
        <taxon>Streptosporangiales</taxon>
        <taxon>Thermomonosporaceae</taxon>
        <taxon>Actinomadura</taxon>
    </lineage>
</organism>
<dbReference type="GO" id="GO:0012505">
    <property type="term" value="C:endomembrane system"/>
    <property type="evidence" value="ECO:0007669"/>
    <property type="project" value="UniProtKB-SubCell"/>
</dbReference>
<evidence type="ECO:0000256" key="7">
    <source>
        <dbReference type="SAM" id="Phobius"/>
    </source>
</evidence>
<accession>A0A939PHL6</accession>
<keyword evidence="5" id="KW-0406">Ion transport</keyword>
<evidence type="ECO:0000256" key="6">
    <source>
        <dbReference type="ARBA" id="ARBA00023136"/>
    </source>
</evidence>
<evidence type="ECO:0000256" key="1">
    <source>
        <dbReference type="ARBA" id="ARBA00004127"/>
    </source>
</evidence>
<feature type="transmembrane region" description="Helical" evidence="7">
    <location>
        <begin position="76"/>
        <end position="101"/>
    </location>
</feature>
<dbReference type="Pfam" id="PF06241">
    <property type="entry name" value="Castor_Poll_mid"/>
    <property type="match status" value="1"/>
</dbReference>
<evidence type="ECO:0000256" key="2">
    <source>
        <dbReference type="ARBA" id="ARBA00022448"/>
    </source>
</evidence>
<comment type="caution">
    <text evidence="9">The sequence shown here is derived from an EMBL/GenBank/DDBJ whole genome shotgun (WGS) entry which is preliminary data.</text>
</comment>
<feature type="domain" description="CASTOR/POLLUX/SYM8 ion channel conserved" evidence="8">
    <location>
        <begin position="270"/>
        <end position="362"/>
    </location>
</feature>
<dbReference type="AlphaFoldDB" id="A0A939PHL6"/>
<keyword evidence="6 7" id="KW-0472">Membrane</keyword>
<feature type="transmembrane region" description="Helical" evidence="7">
    <location>
        <begin position="20"/>
        <end position="40"/>
    </location>
</feature>
<keyword evidence="2" id="KW-0813">Transport</keyword>
<evidence type="ECO:0000259" key="8">
    <source>
        <dbReference type="Pfam" id="PF06241"/>
    </source>
</evidence>